<dbReference type="GO" id="GO:0016787">
    <property type="term" value="F:hydrolase activity"/>
    <property type="evidence" value="ECO:0007669"/>
    <property type="project" value="UniProtKB-KW"/>
</dbReference>
<keyword evidence="3" id="KW-1185">Reference proteome</keyword>
<sequence length="276" mass="30693">MKITVLGCGGSAGVPMLGGAEGALTGLWGNCDPRNSKNRRTRSSIVIEGDAPYIPASAQNEGEGGFRLLIDSGPDFRSQMLDQGLSRVDAVLFTHPHSDHTSGLDELRSVNRVLNAALPLYARQDVLDELKQRFGYAFTPWKGPGFFRPVFDEHLVTAEDTISFPGFDVRLFEQRHGKITTLGLRMGALAYCTDVETLSEEALDVLHGVDTWLVDCFQYNEHPAHGWLERVLSWRERIGARRTILTHMGPEMDYDTLCRELPEDVEPAFDGMVINT</sequence>
<protein>
    <submittedName>
        <fullName evidence="2">MBL fold metallo-hydrolase</fullName>
    </submittedName>
</protein>
<dbReference type="Proteomes" id="UP000317214">
    <property type="component" value="Chromosome"/>
</dbReference>
<keyword evidence="2" id="KW-0378">Hydrolase</keyword>
<dbReference type="OrthoDB" id="9781189at2"/>
<name>A0A4Y6V3I9_9PROT</name>
<dbReference type="SUPFAM" id="SSF56281">
    <property type="entry name" value="Metallo-hydrolase/oxidoreductase"/>
    <property type="match status" value="1"/>
</dbReference>
<dbReference type="PANTHER" id="PTHR42663:SF6">
    <property type="entry name" value="HYDROLASE C777.06C-RELATED"/>
    <property type="match status" value="1"/>
</dbReference>
<gene>
    <name evidence="2" type="ORF">D5366_00080</name>
</gene>
<dbReference type="Pfam" id="PF12706">
    <property type="entry name" value="Lactamase_B_2"/>
    <property type="match status" value="1"/>
</dbReference>
<accession>A0A4Y6V3I9</accession>
<evidence type="ECO:0000313" key="3">
    <source>
        <dbReference type="Proteomes" id="UP000317214"/>
    </source>
</evidence>
<dbReference type="CDD" id="cd16279">
    <property type="entry name" value="metallo-hydrolase-like_MBL-fold"/>
    <property type="match status" value="1"/>
</dbReference>
<dbReference type="KEGG" id="ntn:D5366_00080"/>
<dbReference type="PANTHER" id="PTHR42663">
    <property type="entry name" value="HYDROLASE C777.06C-RELATED-RELATED"/>
    <property type="match status" value="1"/>
</dbReference>
<organism evidence="2 3">
    <name type="scientific">Neokomagataea tanensis</name>
    <dbReference type="NCBI Taxonomy" id="661191"/>
    <lineage>
        <taxon>Bacteria</taxon>
        <taxon>Pseudomonadati</taxon>
        <taxon>Pseudomonadota</taxon>
        <taxon>Alphaproteobacteria</taxon>
        <taxon>Acetobacterales</taxon>
        <taxon>Acetobacteraceae</taxon>
        <taxon>Neokomagataea</taxon>
    </lineage>
</organism>
<dbReference type="SMART" id="SM00849">
    <property type="entry name" value="Lactamase_B"/>
    <property type="match status" value="1"/>
</dbReference>
<dbReference type="InterPro" id="IPR036866">
    <property type="entry name" value="RibonucZ/Hydroxyglut_hydro"/>
</dbReference>
<evidence type="ECO:0000259" key="1">
    <source>
        <dbReference type="SMART" id="SM00849"/>
    </source>
</evidence>
<dbReference type="AlphaFoldDB" id="A0A4Y6V3I9"/>
<dbReference type="Gene3D" id="3.60.15.10">
    <property type="entry name" value="Ribonuclease Z/Hydroxyacylglutathione hydrolase-like"/>
    <property type="match status" value="1"/>
</dbReference>
<evidence type="ECO:0000313" key="2">
    <source>
        <dbReference type="EMBL" id="QDH23934.1"/>
    </source>
</evidence>
<proteinExistence type="predicted"/>
<dbReference type="RefSeq" id="WP_141491768.1">
    <property type="nucleotide sequence ID" value="NZ_CP032485.1"/>
</dbReference>
<dbReference type="InterPro" id="IPR001279">
    <property type="entry name" value="Metallo-B-lactamas"/>
</dbReference>
<dbReference type="EMBL" id="CP032485">
    <property type="protein sequence ID" value="QDH23934.1"/>
    <property type="molecule type" value="Genomic_DNA"/>
</dbReference>
<feature type="domain" description="Metallo-beta-lactamase" evidence="1">
    <location>
        <begin position="41"/>
        <end position="247"/>
    </location>
</feature>
<reference evidence="2 3" key="1">
    <citation type="submission" date="2018-09" db="EMBL/GenBank/DDBJ databases">
        <title>The complete genome sequence of Neokomagataea tanensis NBRC 106556(T).</title>
        <authorList>
            <person name="Chua K.-O."/>
            <person name="See-Too W.-S."/>
            <person name="Hong K.-W."/>
            <person name="Yin W.-F."/>
            <person name="Chan K.-G."/>
        </authorList>
    </citation>
    <scope>NUCLEOTIDE SEQUENCE [LARGE SCALE GENOMIC DNA]</scope>
    <source>
        <strain evidence="3">AH13 \ NBRC 106556</strain>
    </source>
</reference>